<dbReference type="PANTHER" id="PTHR35558">
    <property type="entry name" value="SGNH_HYDRO DOMAIN-CONTAINING PROTEIN"/>
    <property type="match status" value="1"/>
</dbReference>
<feature type="region of interest" description="Disordered" evidence="1">
    <location>
        <begin position="56"/>
        <end position="79"/>
    </location>
</feature>
<dbReference type="Proteomes" id="UP001066276">
    <property type="component" value="Chromosome 11"/>
</dbReference>
<feature type="region of interest" description="Disordered" evidence="1">
    <location>
        <begin position="1"/>
        <end position="26"/>
    </location>
</feature>
<sequence>MEKARRLVSHLNTSKGGQDSKGGVLGEVSSNHVKETHLPASACVAAPAPAIVAHQPAKSSVEGNTPVASSSSQSAADSGTRCLSPLLDLSDIRSEHEHLGLHVPMEIKEKIWKGTYIGIFDLQVDRPERDEVKRCTECALSRECGHAPHKRKVKEPLNNWVKAFSIYQSITAEHFNDQGAKLACYQNRIVGARDKYGGTAWMDYDRAFRRIKVNKQGLGWDQIDIIAWLWFTNRPHGNGLQPFRASSGAASGPQGGSSAKKGTFWDFNKRTYTRPVGTRLFKLLLLVRSVLPS</sequence>
<evidence type="ECO:0000256" key="1">
    <source>
        <dbReference type="SAM" id="MobiDB-lite"/>
    </source>
</evidence>
<accession>A0AAV7LJR1</accession>
<organism evidence="2 3">
    <name type="scientific">Pleurodeles waltl</name>
    <name type="common">Iberian ribbed newt</name>
    <dbReference type="NCBI Taxonomy" id="8319"/>
    <lineage>
        <taxon>Eukaryota</taxon>
        <taxon>Metazoa</taxon>
        <taxon>Chordata</taxon>
        <taxon>Craniata</taxon>
        <taxon>Vertebrata</taxon>
        <taxon>Euteleostomi</taxon>
        <taxon>Amphibia</taxon>
        <taxon>Batrachia</taxon>
        <taxon>Caudata</taxon>
        <taxon>Salamandroidea</taxon>
        <taxon>Salamandridae</taxon>
        <taxon>Pleurodelinae</taxon>
        <taxon>Pleurodeles</taxon>
    </lineage>
</organism>
<keyword evidence="3" id="KW-1185">Reference proteome</keyword>
<protein>
    <submittedName>
        <fullName evidence="2">Uncharacterized protein</fullName>
    </submittedName>
</protein>
<dbReference type="EMBL" id="JANPWB010000015">
    <property type="protein sequence ID" value="KAJ1089628.1"/>
    <property type="molecule type" value="Genomic_DNA"/>
</dbReference>
<dbReference type="AlphaFoldDB" id="A0AAV7LJR1"/>
<proteinExistence type="predicted"/>
<reference evidence="2" key="1">
    <citation type="journal article" date="2022" name="bioRxiv">
        <title>Sequencing and chromosome-scale assembly of the giantPleurodeles waltlgenome.</title>
        <authorList>
            <person name="Brown T."/>
            <person name="Elewa A."/>
            <person name="Iarovenko S."/>
            <person name="Subramanian E."/>
            <person name="Araus A.J."/>
            <person name="Petzold A."/>
            <person name="Susuki M."/>
            <person name="Suzuki K.-i.T."/>
            <person name="Hayashi T."/>
            <person name="Toyoda A."/>
            <person name="Oliveira C."/>
            <person name="Osipova E."/>
            <person name="Leigh N.D."/>
            <person name="Simon A."/>
            <person name="Yun M.H."/>
        </authorList>
    </citation>
    <scope>NUCLEOTIDE SEQUENCE</scope>
    <source>
        <strain evidence="2">20211129_DDA</strain>
        <tissue evidence="2">Liver</tissue>
    </source>
</reference>
<name>A0AAV7LJR1_PLEWA</name>
<comment type="caution">
    <text evidence="2">The sequence shown here is derived from an EMBL/GenBank/DDBJ whole genome shotgun (WGS) entry which is preliminary data.</text>
</comment>
<evidence type="ECO:0000313" key="2">
    <source>
        <dbReference type="EMBL" id="KAJ1089628.1"/>
    </source>
</evidence>
<gene>
    <name evidence="2" type="ORF">NDU88_002777</name>
</gene>
<dbReference type="PANTHER" id="PTHR35558:SF1">
    <property type="entry name" value="ENDONUCLEASE_EXONUCLEASE_PHOSPHATASE DOMAIN-CONTAINING PROTEIN"/>
    <property type="match status" value="1"/>
</dbReference>
<feature type="compositionally biased region" description="Low complexity" evidence="1">
    <location>
        <begin position="68"/>
        <end position="78"/>
    </location>
</feature>
<evidence type="ECO:0000313" key="3">
    <source>
        <dbReference type="Proteomes" id="UP001066276"/>
    </source>
</evidence>